<comment type="subcellular location">
    <subcellularLocation>
        <location evidence="1">Nucleus</location>
    </subcellularLocation>
</comment>
<dbReference type="GO" id="GO:0000110">
    <property type="term" value="C:nucleotide-excision repair factor 1 complex"/>
    <property type="evidence" value="ECO:0007669"/>
    <property type="project" value="TreeGrafter"/>
</dbReference>
<dbReference type="GO" id="GO:0006284">
    <property type="term" value="P:base-excision repair"/>
    <property type="evidence" value="ECO:0007669"/>
    <property type="project" value="TreeGrafter"/>
</dbReference>
<dbReference type="GO" id="GO:1901255">
    <property type="term" value="P:nucleotide-excision repair involved in interstrand cross-link repair"/>
    <property type="evidence" value="ECO:0007669"/>
    <property type="project" value="TreeGrafter"/>
</dbReference>
<dbReference type="InParanoid" id="A0A0B2UK41"/>
<dbReference type="AlphaFoldDB" id="A0A0B2UK41"/>
<name>A0A0B2UK41_9MICR</name>
<dbReference type="STRING" id="1354746.A0A0B2UK41"/>
<evidence type="ECO:0000313" key="5">
    <source>
        <dbReference type="EMBL" id="KHN69703.1"/>
    </source>
</evidence>
<dbReference type="InterPro" id="IPR009061">
    <property type="entry name" value="DNA-bd_dom_put_sf"/>
</dbReference>
<dbReference type="HOGENOM" id="CLU_053731_2_0_1"/>
<dbReference type="InterPro" id="IPR022656">
    <property type="entry name" value="XPA_C"/>
</dbReference>
<dbReference type="Pfam" id="PF05181">
    <property type="entry name" value="XPA_C"/>
    <property type="match status" value="1"/>
</dbReference>
<dbReference type="GO" id="GO:0000715">
    <property type="term" value="P:nucleotide-excision repair, DNA damage recognition"/>
    <property type="evidence" value="ECO:0007669"/>
    <property type="project" value="TreeGrafter"/>
</dbReference>
<dbReference type="Gene3D" id="3.90.530.10">
    <property type="entry name" value="XPA C-terminal domain"/>
    <property type="match status" value="1"/>
</dbReference>
<evidence type="ECO:0000256" key="1">
    <source>
        <dbReference type="ARBA" id="ARBA00004123"/>
    </source>
</evidence>
<dbReference type="EMBL" id="JOKQ01000005">
    <property type="protein sequence ID" value="KHN69703.1"/>
    <property type="molecule type" value="Genomic_DNA"/>
</dbReference>
<dbReference type="OrthoDB" id="5368863at2759"/>
<dbReference type="PANTHER" id="PTHR10142:SF0">
    <property type="entry name" value="DNA REPAIR PROTEIN COMPLEMENTING XP-A CELLS"/>
    <property type="match status" value="1"/>
</dbReference>
<dbReference type="RefSeq" id="XP_014563745.1">
    <property type="nucleotide sequence ID" value="XM_014708259.1"/>
</dbReference>
<gene>
    <name evidence="5" type="ORF">M896_051120</name>
</gene>
<proteinExistence type="predicted"/>
<dbReference type="GO" id="GO:0070914">
    <property type="term" value="P:UV-damage excision repair"/>
    <property type="evidence" value="ECO:0007669"/>
    <property type="project" value="TreeGrafter"/>
</dbReference>
<accession>A0A0B2UK41</accession>
<comment type="caution">
    <text evidence="5">The sequence shown here is derived from an EMBL/GenBank/DDBJ whole genome shotgun (WGS) entry which is preliminary data.</text>
</comment>
<dbReference type="InterPro" id="IPR000465">
    <property type="entry name" value="XPA/RAD14"/>
</dbReference>
<dbReference type="SUPFAM" id="SSF46955">
    <property type="entry name" value="Putative DNA-binding domain"/>
    <property type="match status" value="1"/>
</dbReference>
<keyword evidence="6" id="KW-1185">Reference proteome</keyword>
<evidence type="ECO:0000256" key="2">
    <source>
        <dbReference type="ARBA" id="ARBA00022833"/>
    </source>
</evidence>
<organism evidence="5 6">
    <name type="scientific">Ordospora colligata OC4</name>
    <dbReference type="NCBI Taxonomy" id="1354746"/>
    <lineage>
        <taxon>Eukaryota</taxon>
        <taxon>Fungi</taxon>
        <taxon>Fungi incertae sedis</taxon>
        <taxon>Microsporidia</taxon>
        <taxon>Ordosporidae</taxon>
        <taxon>Ordospora</taxon>
    </lineage>
</organism>
<sequence length="208" mass="24252">MDNALHDASLQSSVDMSEQQDGGFFAEEPKENNVFTKHVLEDDLLQLPLFLNNRCMYCNNMPIDTEIWKTFEIPVCIPCRHKMLKLVTKTACLDDYLLAEEDIKTFKYLERPNPRKGTWSRMYLYLQEQIEQAAISKWGSLDEIEIEKIRKGRKIEERKTKRLKAKIGNLRRMTRIPIVDNKKHVHVFSNDGAVSKCSCGLTVEQEEI</sequence>
<feature type="domain" description="XPA C-terminal" evidence="4">
    <location>
        <begin position="84"/>
        <end position="130"/>
    </location>
</feature>
<dbReference type="FunCoup" id="A0A0B2UK41">
    <property type="interactions" value="86"/>
</dbReference>
<reference evidence="5 6" key="1">
    <citation type="journal article" date="2014" name="MBio">
        <title>The Ordospora colligata genome; evolution of extreme reduction in microsporidia and host-to-parasite horizontal gene transfer.</title>
        <authorList>
            <person name="Pombert J.-F."/>
            <person name="Haag K.L."/>
            <person name="Beidas S."/>
            <person name="Ebert D."/>
            <person name="Keeling P.J."/>
        </authorList>
    </citation>
    <scope>NUCLEOTIDE SEQUENCE [LARGE SCALE GENOMIC DNA]</scope>
    <source>
        <strain evidence="5 6">OC4</strain>
    </source>
</reference>
<dbReference type="InterPro" id="IPR037129">
    <property type="entry name" value="XPA_sf"/>
</dbReference>
<evidence type="ECO:0000256" key="3">
    <source>
        <dbReference type="ARBA" id="ARBA00023242"/>
    </source>
</evidence>
<dbReference type="GeneID" id="26261765"/>
<evidence type="ECO:0000259" key="4">
    <source>
        <dbReference type="Pfam" id="PF05181"/>
    </source>
</evidence>
<keyword evidence="3" id="KW-0539">Nucleus</keyword>
<evidence type="ECO:0000313" key="6">
    <source>
        <dbReference type="Proteomes" id="UP000031056"/>
    </source>
</evidence>
<dbReference type="PANTHER" id="PTHR10142">
    <property type="entry name" value="DNA REPAIR PROTEIN COMPLEMENTING XP-A CELLS"/>
    <property type="match status" value="1"/>
</dbReference>
<dbReference type="GO" id="GO:0003684">
    <property type="term" value="F:damaged DNA binding"/>
    <property type="evidence" value="ECO:0007669"/>
    <property type="project" value="InterPro"/>
</dbReference>
<protein>
    <submittedName>
        <fullName evidence="5">Rad14-like DNA excision repair protein</fullName>
    </submittedName>
</protein>
<keyword evidence="2" id="KW-0862">Zinc</keyword>
<dbReference type="Proteomes" id="UP000031056">
    <property type="component" value="Unassembled WGS sequence"/>
</dbReference>
<dbReference type="VEuPathDB" id="MicrosporidiaDB:M896_051120"/>